<evidence type="ECO:0000256" key="23">
    <source>
        <dbReference type="SAM" id="MobiDB-lite"/>
    </source>
</evidence>
<evidence type="ECO:0000256" key="16">
    <source>
        <dbReference type="ARBA" id="ARBA00034100"/>
    </source>
</evidence>
<dbReference type="PROSITE" id="PS01357">
    <property type="entry name" value="ZF_ZZ_1"/>
    <property type="match status" value="1"/>
</dbReference>
<feature type="coiled-coil region" evidence="22">
    <location>
        <begin position="1911"/>
        <end position="1938"/>
    </location>
</feature>
<dbReference type="SUPFAM" id="SSF57850">
    <property type="entry name" value="RING/U-box"/>
    <property type="match status" value="1"/>
</dbReference>
<dbReference type="PROSITE" id="PS01159">
    <property type="entry name" value="WW_DOMAIN_1"/>
    <property type="match status" value="1"/>
</dbReference>
<dbReference type="InterPro" id="IPR036872">
    <property type="entry name" value="CH_dom_sf"/>
</dbReference>
<dbReference type="Proteomes" id="UP001165780">
    <property type="component" value="Unplaced"/>
</dbReference>
<dbReference type="FunFam" id="1.10.238.10:FF:000023">
    <property type="entry name" value="dystrophin isoform X1"/>
    <property type="match status" value="1"/>
</dbReference>
<dbReference type="CDD" id="cd00201">
    <property type="entry name" value="WW"/>
    <property type="match status" value="1"/>
</dbReference>
<dbReference type="SMART" id="SM00291">
    <property type="entry name" value="ZnF_ZZ"/>
    <property type="match status" value="1"/>
</dbReference>
<name>A0A9W2UPA0_PANPR</name>
<dbReference type="InterPro" id="IPR015154">
    <property type="entry name" value="EF-hand_dom_typ2"/>
</dbReference>
<dbReference type="InterPro" id="IPR001589">
    <property type="entry name" value="Actinin_actin-bd_CS"/>
</dbReference>
<dbReference type="InterPro" id="IPR050774">
    <property type="entry name" value="KCMF1/Dystrophin"/>
</dbReference>
<dbReference type="FunFam" id="1.20.58.60:FF:000274">
    <property type="entry name" value="dystrophin isoform X2"/>
    <property type="match status" value="1"/>
</dbReference>
<dbReference type="FunFam" id="1.20.58.60:FF:000029">
    <property type="entry name" value="utrophin isoform X1"/>
    <property type="match status" value="1"/>
</dbReference>
<dbReference type="GO" id="GO:0045211">
    <property type="term" value="C:postsynaptic membrane"/>
    <property type="evidence" value="ECO:0007669"/>
    <property type="project" value="UniProtKB-SubCell"/>
</dbReference>
<dbReference type="InterPro" id="IPR043145">
    <property type="entry name" value="Znf_ZZ_sf"/>
</dbReference>
<evidence type="ECO:0000256" key="21">
    <source>
        <dbReference type="PROSITE-ProRule" id="PRU00228"/>
    </source>
</evidence>
<evidence type="ECO:0000256" key="3">
    <source>
        <dbReference type="ARBA" id="ARBA00022475"/>
    </source>
</evidence>
<dbReference type="InterPro" id="IPR000433">
    <property type="entry name" value="Znf_ZZ"/>
</dbReference>
<gene>
    <name evidence="28" type="primary">DMD</name>
</gene>
<dbReference type="SUPFAM" id="SSF46966">
    <property type="entry name" value="Spectrin repeat"/>
    <property type="match status" value="17"/>
</dbReference>
<evidence type="ECO:0000256" key="19">
    <source>
        <dbReference type="ARBA" id="ARBA00065756"/>
    </source>
</evidence>
<evidence type="ECO:0000256" key="2">
    <source>
        <dbReference type="ARBA" id="ARBA00004278"/>
    </source>
</evidence>
<evidence type="ECO:0000313" key="28">
    <source>
        <dbReference type="RefSeq" id="XP_053748031.1"/>
    </source>
</evidence>
<evidence type="ECO:0000256" key="5">
    <source>
        <dbReference type="ARBA" id="ARBA00022553"/>
    </source>
</evidence>
<dbReference type="CDD" id="cd16246">
    <property type="entry name" value="EFh_DMD"/>
    <property type="match status" value="1"/>
</dbReference>
<feature type="coiled-coil region" evidence="22">
    <location>
        <begin position="2188"/>
        <end position="2218"/>
    </location>
</feature>
<dbReference type="Gene3D" id="2.20.70.10">
    <property type="match status" value="1"/>
</dbReference>
<evidence type="ECO:0000256" key="14">
    <source>
        <dbReference type="ARBA" id="ARBA00023212"/>
    </source>
</evidence>
<evidence type="ECO:0000256" key="7">
    <source>
        <dbReference type="ARBA" id="ARBA00022737"/>
    </source>
</evidence>
<dbReference type="InterPro" id="IPR036020">
    <property type="entry name" value="WW_dom_sf"/>
</dbReference>
<keyword evidence="27" id="KW-1185">Reference proteome</keyword>
<dbReference type="Pfam" id="PF00435">
    <property type="entry name" value="Spectrin"/>
    <property type="match status" value="16"/>
</dbReference>
<dbReference type="CDD" id="cd21233">
    <property type="entry name" value="CH_DMD_rpt2"/>
    <property type="match status" value="1"/>
</dbReference>
<feature type="region of interest" description="Disordered" evidence="23">
    <location>
        <begin position="3423"/>
        <end position="3448"/>
    </location>
</feature>
<dbReference type="CTD" id="1756"/>
<dbReference type="FunFam" id="1.20.58.60:FF:000146">
    <property type="entry name" value="dystrophin isoform X2"/>
    <property type="match status" value="1"/>
</dbReference>
<keyword evidence="12 20" id="KW-0472">Membrane</keyword>
<dbReference type="SUPFAM" id="SSF51045">
    <property type="entry name" value="WW domain"/>
    <property type="match status" value="1"/>
</dbReference>
<dbReference type="Pfam" id="PF00307">
    <property type="entry name" value="CH"/>
    <property type="match status" value="2"/>
</dbReference>
<keyword evidence="13 20" id="KW-0009">Actin-binding</keyword>
<dbReference type="PROSITE" id="PS50135">
    <property type="entry name" value="ZF_ZZ_2"/>
    <property type="match status" value="1"/>
</dbReference>
<dbReference type="FunFam" id="1.20.58.60:FF:000129">
    <property type="entry name" value="Dystrophin"/>
    <property type="match status" value="1"/>
</dbReference>
<dbReference type="FunFam" id="1.10.418.10:FF:000044">
    <property type="entry name" value="utrophin isoform X2"/>
    <property type="match status" value="1"/>
</dbReference>
<keyword evidence="6" id="KW-0479">Metal-binding</keyword>
<dbReference type="FunFam" id="1.20.58.60:FF:000070">
    <property type="entry name" value="utrophin isoform X1"/>
    <property type="match status" value="1"/>
</dbReference>
<feature type="domain" description="WW" evidence="24">
    <location>
        <begin position="3059"/>
        <end position="3092"/>
    </location>
</feature>
<keyword evidence="10" id="KW-0106">Calcium</keyword>
<feature type="domain" description="ZZ-type" evidence="26">
    <location>
        <begin position="3312"/>
        <end position="3368"/>
    </location>
</feature>
<proteinExistence type="predicted"/>
<keyword evidence="9" id="KW-0862">Zinc</keyword>
<dbReference type="FunFam" id="1.20.58.60:FF:000091">
    <property type="entry name" value="dystrophin isoform X2"/>
    <property type="match status" value="1"/>
</dbReference>
<dbReference type="FunFam" id="3.30.60.90:FF:000001">
    <property type="entry name" value="Dystrophin isoform 2"/>
    <property type="match status" value="1"/>
</dbReference>
<dbReference type="InterPro" id="IPR001715">
    <property type="entry name" value="CH_dom"/>
</dbReference>
<dbReference type="FunFam" id="2.20.70.10:FF:000004">
    <property type="entry name" value="dystrophin isoform X1"/>
    <property type="match status" value="1"/>
</dbReference>
<dbReference type="GO" id="GO:0120025">
    <property type="term" value="C:plasma membrane bounded cell projection"/>
    <property type="evidence" value="ECO:0007669"/>
    <property type="project" value="UniProtKB-ARBA"/>
</dbReference>
<keyword evidence="11 20" id="KW-0770">Synapse</keyword>
<keyword evidence="7" id="KW-0677">Repeat</keyword>
<dbReference type="Gene3D" id="1.10.238.10">
    <property type="entry name" value="EF-hand"/>
    <property type="match status" value="2"/>
</dbReference>
<dbReference type="Gene3D" id="1.10.418.10">
    <property type="entry name" value="Calponin-like domain"/>
    <property type="match status" value="2"/>
</dbReference>
<dbReference type="InterPro" id="IPR035436">
    <property type="entry name" value="Dystrophin/utrophin"/>
</dbReference>
<dbReference type="InterPro" id="IPR001202">
    <property type="entry name" value="WW_dom"/>
</dbReference>
<evidence type="ECO:0000256" key="20">
    <source>
        <dbReference type="PIRNR" id="PIRNR002341"/>
    </source>
</evidence>
<dbReference type="SMART" id="SM00150">
    <property type="entry name" value="SPEC"/>
    <property type="match status" value="22"/>
</dbReference>
<feature type="domain" description="Calponin-homology (CH)" evidence="25">
    <location>
        <begin position="134"/>
        <end position="240"/>
    </location>
</feature>
<dbReference type="GO" id="GO:0030016">
    <property type="term" value="C:myofibril"/>
    <property type="evidence" value="ECO:0007669"/>
    <property type="project" value="UniProtKB-ARBA"/>
</dbReference>
<comment type="function">
    <text evidence="17">Anchors the extracellular matrix to the cytoskeleton via F-actin. Ligand for dystroglycan. Component of the dystrophin-associated glycoprotein complex which accumulates at the neuromuscular junction (NMJ) and at a variety of synapses in the peripheral and central nervous systems and has a structural function in stabilizing the sarcolemma. Also implicated in signaling events and synaptic transmission.</text>
</comment>
<reference evidence="28" key="1">
    <citation type="submission" date="2025-08" db="UniProtKB">
        <authorList>
            <consortium name="RefSeq"/>
        </authorList>
    </citation>
    <scope>IDENTIFICATION</scope>
    <source>
        <tissue evidence="28">Whole blood</tissue>
    </source>
</reference>
<evidence type="ECO:0000256" key="12">
    <source>
        <dbReference type="ARBA" id="ARBA00023136"/>
    </source>
</evidence>
<evidence type="ECO:0000256" key="15">
    <source>
        <dbReference type="ARBA" id="ARBA00023257"/>
    </source>
</evidence>
<keyword evidence="8 21" id="KW-0863">Zinc-finger</keyword>
<dbReference type="Pfam" id="PF09069">
    <property type="entry name" value="EF-hand_3"/>
    <property type="match status" value="1"/>
</dbReference>
<dbReference type="FunFam" id="1.20.58.60:FF:000239">
    <property type="entry name" value="dystrophin isoform X2"/>
    <property type="match status" value="1"/>
</dbReference>
<feature type="coiled-coil region" evidence="22">
    <location>
        <begin position="2521"/>
        <end position="2551"/>
    </location>
</feature>
<evidence type="ECO:0000256" key="11">
    <source>
        <dbReference type="ARBA" id="ARBA00023018"/>
    </source>
</evidence>
<feature type="region of interest" description="Disordered" evidence="23">
    <location>
        <begin position="310"/>
        <end position="329"/>
    </location>
</feature>
<feature type="region of interest" description="Disordered" evidence="23">
    <location>
        <begin position="3494"/>
        <end position="3519"/>
    </location>
</feature>
<feature type="region of interest" description="Disordered" evidence="23">
    <location>
        <begin position="3528"/>
        <end position="3547"/>
    </location>
</feature>
<evidence type="ECO:0000259" key="24">
    <source>
        <dbReference type="PROSITE" id="PS50020"/>
    </source>
</evidence>
<sequence length="3597" mass="416185">MLWWEEVDECYEREDVQKKTFTKWINAQFSKFGKQHIENLFSDLQDGRRLLDLLEGLTGQKLPKEKGSTRVHALNNVNKALRVLQKNNVDLVNIGSTDIVDGNHKLTLGLIWNIILHWQVKNVMKNIMAGLQQTNSEKILLSWVRQSTRNYPQVNVINFTTSWSDGLALNALIHSHRPDLFDWNSVVCQQSATQRLEHAFNIAKYQLGIEKLLDPEDVATTYPDKKSILMYVTSLFQVLPQQVSIEAIQEVEMLPRPSKVTREEHFQLHHQMHYSQQITVSLAQGYERTPSSPKPRFKSYAYTQAAYVTTSDPTRSPLPSQHLETPDDIGRSSMETEVTLDSYQTALEEVLSWLLSAEDTLQAQGEISNDVEEVKEQFHTHEGYMMDLTSHQGRVGNVLQLGSQLIGTGKLSEDEETEVQEQMNLLNSRWECLRVASMEKQSNLHKVLMDLQNQQLKELNDWLTKTEERTRKMEKEPLGPDIEDLKRQVQQHKVLQEDLEQEQVRVNSLTHMVVVVDESGGDQATAALEEQLKVLGDRWANICRWTEDRWVLLQDILLKWQRFTEEQCLFSAWLSEKEDALNKIHTTGFKDQSEMLSSLQKLAVLKTDLEKKKQTMDKLCSLNQDLLSTLKNTLVAQKMEAWLDNFAQRWDNLVQKLEKSSAQISQAVPTTQPSLTQTTVMETVTMVTTREQILVKHAQEELPPPPPQKKRQIIVDSEIRKRLDVDITELHSWITRSEAVLQSPEFAIYRKEGNFSDLKEKVNAIEREKAEKFRKLQDASRSAQALVEQMVNEGVNADSIKQASEQLNSRWIEFCQLLSERLNWLEYQNNIIAFYNQLQQLEQMTTTAENWLKTQPTTTSEPTAIKSQLKMCKDEVNRLSVLQPQIERLKIQSIALKEKGQGPMFLDADFVAFTNHFNQVFADVQAREKELQTIFDTLPPMRYQETMSTILTWIQQSETKLSRPQVTVTEYDIMEQRLEELQALQSSLQEQQSGLNYLSTTVKEMSRKAPSDISRKYQTEFEEIEGRWKKLSSQLLEHCQKLEEQMAKLRKIQNHIKTLKKWMAEVDVFLKDEWPALGDSEILKKQLKQCRLLVNDIQTIQPSLNSVNEGAQKIKNEAEPEFACRLERELRELNTQWDYVCRQVYARKEALKGGLDKTVSLQKDLSEMHEWMTQAEEEYLERDFEYKTPDELQTAVEEMKRAKEEAQQKEAKVKLLTESVNSVIAEAPPAAREALQKELDTLTTNYQWLCTRLNGKCKTLEEVWACWHELLSYLEKANKWLNEVEFKLKTTENIPSGAEEISEVLDSLENLMQHSEDNPNQIRILAQTLTDGGVMDELINEELETFNSRWRELHEEAVRRQKLLEQSIQSAQEIEKSLHLIQESLSSIDKQLAAYIADKVDAAQMPQEAQKIQSDLTSHEISLEEMKKHYQGKETAQRVLSQIDVAQKKLQDVSLKFRLFQKPANFEQRLQESKMILDEVKMHLPALETKSVEQEVVQSQLNHCVNLYKSLSEVKSEVEMVIKTGRQIVQKKQTENPKELDERVTALKLHYNELGAKVTERKQQLEKCLKLSRKMRKEMNALTEWLAATDMELTKRSAVEGMPSNLDSEVAWGKATQKEIEKQKVHLKSVTELGEALKTVLGKKEALVEDKLSLLNSNWIAVTSRAEEWLNLLLEYQKHMENFDQNVDYITNWIIQADALLDESEKKKPQQKEDILKRLKAEMNDMRPKVDSTRDQAANLMANRGDHCRKVVEPKISELNHRFAAISHRIKTGKASIPLKELEQFNSDIQKLLEPLEAEIQQGVNLKEEDFNKDMSEDNEGTVKELLQRGDNLQQRITDERKREEIKIKQQLLQTKHNALKDLRSQRRKKALEISHQWYQYKRQADDLLKCLDDIEKKLASLPEPRDERKIKEIDRELQKKKEELNAVRRQAEGLSEDGAAMAVEPTQIQLSKRWREIESKFAQFRRLNFAQIHTVHEESMMVMTEDMPLEISYVPSTYLTEITHVSQALSEVEQLLNAPDLRAKDFEDLFKQEESLKNIKDSLQQISGRIDIIHNKKTAALHSATPAERAKLQEALSRLDFQWERVNKMYKDRQGRFDRSVEKWRRFHYDMKILNQWLTEAEQFLKKTQIPENWEHAKYKWCLKELQDGIGQRQTVVRILNATGEEIIQQSSKTDASILHEKLGSLNLRWQEVCKQLAERKKRLEEQKNILSEFQRDVNEFVLWLEEADNIANIPLEPGNEQQLKQKLEQVKLLAEELPLRQGILKQLNETGGTVLVSAPISPEEQDKLENKLKQTNLQWIKVSRDLPEKQGEIEAHIKDLGQLEEQLNHLLLWLAPIRNQLEIYSQPNQTGPFDVKEIEVAVQAKQPDVEGILSKGQHLYKEKPAAQPVKRKVEDLSSDWKAVTQLLQELKAKQPGPAPRLTAVGAAPSQTVTLVTQPVVTKETAISKLEMPSSLLLEVPALADFNRAWTELTDWLSLLDRVIKSQRVMVGDLEDINEMIIKQKLVESMMNSHLQGATLQDLEQRRPQLEELITAAQNLKNKTSNQEARTIITDRIERIQSQWDEVQEHLQNRRQQLNEMLKDSTQWLEAKEEAEQVLGQARAKLESWKETPYTMDAIQKKITETKQLAKDLRQWQINVDVANDLALKLLRDYSSDDTRKVHMITENINASWASIHKRVSEQEAALEETHRLLQQFPLDLEKFLAWLTEAETTANVLQDATHKERLLEDSKGVRELMKQWQDLQGEIEAHTDIYHNLDENGQKVLRSLEGSDDAALLQRRLDTMNFKWSELRKKSLNIRSHLEASSDQWKRLHLSLQELLVWLQLKDDELSRQAPMGGDFPAVQKQNDVHRAFKRELKTKEPVIMSTLETVRIFLTEQPLEGLEKLYQEPRELPPEERAQNVTRLLRKQAEEVNTEWEKLNLHSADWQRKIDEALERLQELQEATDELDLKLRQAEVIKGSWQPVGDLLIDSLQDHLEKVKVLRGEITPLKENVSYVNDLARQLTTLGIQLSPYNLNTLEDLNTRWKLLQVAVEDRIRQLHEAHRDFGPASQHFLSTSVQGPWERAISPNKVPYYINHETQTTCWDHPKMTELYQSLADLNNVRFSAYRTAMKLRRLQKALCLDLLSLSAACDALDQHNLKQNDQPMDILQVINCLTTIYDRLEQEHNNLVNVPLCVDMCLNWLLNVYDTGRTGRIRVLSFKTGVISLCKAHLEDKYRYLFKQVASSTGFCDQRRLGLLLHDSIQIPRQLGEVASFGGSNIEPSVRSCFQFANNKPEIEAALFLDWMRLEPQSMVWLPVLHRVAAAETAKHQAKCNICKECPIIGFRYRSLKHFNYDICQSCFFSGRVAKGHKMHYPMVEYCTPTTSGEDVRDFAKVLKNKFRTKRYFAKHPRMGYLPVQTVLEGDNMETNLQAEYDRLKQQHEHKGLSPLPSPPEMMPTSPQSPRDAELIAEAKLLRQHKGRLEARMQILEDHNKQLESQLQRLRQLLEQPQAEAKVNGTTVSSPSTSLQRSDSSQPMLLRVVGSQTSESMGEEDLLSPPQDTSTGLEEVMEQLNNSFPSSRGHNVGSLFHLADDLGRAMESLVSVMTDEEGAE</sequence>
<evidence type="ECO:0000313" key="27">
    <source>
        <dbReference type="Proteomes" id="UP001165780"/>
    </source>
</evidence>
<keyword evidence="15 20" id="KW-0628">Postsynaptic cell membrane</keyword>
<dbReference type="GO" id="GO:0099536">
    <property type="term" value="P:synaptic signaling"/>
    <property type="evidence" value="ECO:0007669"/>
    <property type="project" value="TreeGrafter"/>
</dbReference>
<feature type="coiled-coil region" evidence="22">
    <location>
        <begin position="456"/>
        <end position="505"/>
    </location>
</feature>
<dbReference type="GO" id="GO:0008270">
    <property type="term" value="F:zinc ion binding"/>
    <property type="evidence" value="ECO:0007669"/>
    <property type="project" value="UniProtKB-KW"/>
</dbReference>
<dbReference type="PROSITE" id="PS50020">
    <property type="entry name" value="WW_DOMAIN_2"/>
    <property type="match status" value="1"/>
</dbReference>
<dbReference type="GO" id="GO:0055001">
    <property type="term" value="P:muscle cell development"/>
    <property type="evidence" value="ECO:0007669"/>
    <property type="project" value="TreeGrafter"/>
</dbReference>
<feature type="compositionally biased region" description="Polar residues" evidence="23">
    <location>
        <begin position="3501"/>
        <end position="3519"/>
    </location>
</feature>
<dbReference type="GO" id="GO:0003779">
    <property type="term" value="F:actin binding"/>
    <property type="evidence" value="ECO:0007669"/>
    <property type="project" value="UniProtKB-KW"/>
</dbReference>
<evidence type="ECO:0000256" key="4">
    <source>
        <dbReference type="ARBA" id="ARBA00022490"/>
    </source>
</evidence>
<evidence type="ECO:0000256" key="8">
    <source>
        <dbReference type="ARBA" id="ARBA00022771"/>
    </source>
</evidence>
<dbReference type="FunFam" id="1.10.418.10:FF:000032">
    <property type="entry name" value="utrophin isoform X1"/>
    <property type="match status" value="1"/>
</dbReference>
<keyword evidence="4 20" id="KW-0963">Cytoplasm</keyword>
<dbReference type="FunFam" id="1.10.238.10:FF:000008">
    <property type="entry name" value="Dystrophin isoform 2"/>
    <property type="match status" value="1"/>
</dbReference>
<evidence type="ECO:0000256" key="13">
    <source>
        <dbReference type="ARBA" id="ARBA00023203"/>
    </source>
</evidence>
<dbReference type="FunFam" id="1.20.58.60:FF:000075">
    <property type="entry name" value="utrophin isoform X1"/>
    <property type="match status" value="1"/>
</dbReference>
<evidence type="ECO:0000256" key="17">
    <source>
        <dbReference type="ARBA" id="ARBA00037032"/>
    </source>
</evidence>
<dbReference type="GO" id="GO:0007519">
    <property type="term" value="P:skeletal muscle tissue development"/>
    <property type="evidence" value="ECO:0007669"/>
    <property type="project" value="TreeGrafter"/>
</dbReference>
<dbReference type="RefSeq" id="XP_053748031.1">
    <property type="nucleotide sequence ID" value="XM_053892056.1"/>
</dbReference>
<dbReference type="SUPFAM" id="SSF47576">
    <property type="entry name" value="Calponin-homology domain, CH-domain"/>
    <property type="match status" value="1"/>
</dbReference>
<keyword evidence="22" id="KW-0175">Coiled coil</keyword>
<evidence type="ECO:0000259" key="25">
    <source>
        <dbReference type="PROSITE" id="PS50021"/>
    </source>
</evidence>
<dbReference type="CDD" id="cd21231">
    <property type="entry name" value="CH_DMD_rpt1"/>
    <property type="match status" value="1"/>
</dbReference>
<dbReference type="GO" id="GO:0048666">
    <property type="term" value="P:neuron development"/>
    <property type="evidence" value="ECO:0007669"/>
    <property type="project" value="TreeGrafter"/>
</dbReference>
<feature type="coiled-coil region" evidence="22">
    <location>
        <begin position="755"/>
        <end position="782"/>
    </location>
</feature>
<dbReference type="Pfam" id="PF09068">
    <property type="entry name" value="EF-hand_2"/>
    <property type="match status" value="1"/>
</dbReference>
<evidence type="ECO:0000256" key="6">
    <source>
        <dbReference type="ARBA" id="ARBA00022723"/>
    </source>
</evidence>
<accession>A0A9W2UPA0</accession>
<evidence type="ECO:0000256" key="1">
    <source>
        <dbReference type="ARBA" id="ARBA00004245"/>
    </source>
</evidence>
<dbReference type="Gene3D" id="3.30.60.90">
    <property type="match status" value="1"/>
</dbReference>
<dbReference type="FunFam" id="1.20.58.60:FF:000118">
    <property type="entry name" value="Dystrophin"/>
    <property type="match status" value="1"/>
</dbReference>
<dbReference type="GO" id="GO:0042383">
    <property type="term" value="C:sarcolemma"/>
    <property type="evidence" value="ECO:0007669"/>
    <property type="project" value="UniProtKB-SubCell"/>
</dbReference>
<dbReference type="Gene3D" id="1.20.58.60">
    <property type="match status" value="17"/>
</dbReference>
<evidence type="ECO:0000256" key="18">
    <source>
        <dbReference type="ARBA" id="ARBA00040142"/>
    </source>
</evidence>
<dbReference type="SMART" id="SM00033">
    <property type="entry name" value="CH"/>
    <property type="match status" value="2"/>
</dbReference>
<dbReference type="CDD" id="cd02334">
    <property type="entry name" value="ZZ_dystrophin"/>
    <property type="match status" value="1"/>
</dbReference>
<feature type="compositionally biased region" description="Polar residues" evidence="23">
    <location>
        <begin position="310"/>
        <end position="323"/>
    </location>
</feature>
<dbReference type="Pfam" id="PF00397">
    <property type="entry name" value="WW"/>
    <property type="match status" value="1"/>
</dbReference>
<dbReference type="SMART" id="SM00456">
    <property type="entry name" value="WW"/>
    <property type="match status" value="1"/>
</dbReference>
<dbReference type="GO" id="GO:0016010">
    <property type="term" value="C:dystrophin-associated glycoprotein complex"/>
    <property type="evidence" value="ECO:0007669"/>
    <property type="project" value="UniProtKB-ARBA"/>
</dbReference>
<evidence type="ECO:0000256" key="22">
    <source>
        <dbReference type="SAM" id="Coils"/>
    </source>
</evidence>
<evidence type="ECO:0000256" key="9">
    <source>
        <dbReference type="ARBA" id="ARBA00022833"/>
    </source>
</evidence>
<dbReference type="PANTHER" id="PTHR12268">
    <property type="entry name" value="E3 UBIQUITIN-PROTEIN LIGASE KCMF1"/>
    <property type="match status" value="1"/>
</dbReference>
<dbReference type="FunFam" id="1.20.58.60:FF:000056">
    <property type="entry name" value="utrophin isoform X1"/>
    <property type="match status" value="1"/>
</dbReference>
<evidence type="ECO:0000256" key="10">
    <source>
        <dbReference type="ARBA" id="ARBA00022837"/>
    </source>
</evidence>
<feature type="domain" description="Calponin-homology (CH)" evidence="25">
    <location>
        <begin position="15"/>
        <end position="119"/>
    </location>
</feature>
<keyword evidence="5" id="KW-0597">Phosphoprotein</keyword>
<dbReference type="PIRSF" id="PIRSF002341">
    <property type="entry name" value="Dystrophin/utrophin"/>
    <property type="match status" value="1"/>
</dbReference>
<dbReference type="FunFam" id="1.20.58.60:FF:000102">
    <property type="entry name" value="utrophin isoform X2"/>
    <property type="match status" value="1"/>
</dbReference>
<dbReference type="GeneID" id="109249343"/>
<dbReference type="FunFam" id="1.20.58.60:FF:000170">
    <property type="entry name" value="Dystrophin"/>
    <property type="match status" value="1"/>
</dbReference>
<keyword evidence="14 20" id="KW-0206">Cytoskeleton</keyword>
<dbReference type="InterPro" id="IPR011992">
    <property type="entry name" value="EF-hand-dom_pair"/>
</dbReference>
<dbReference type="FunFam" id="1.20.58.60:FF:000140">
    <property type="entry name" value="dystrophin isoform X1"/>
    <property type="match status" value="1"/>
</dbReference>
<dbReference type="SUPFAM" id="SSF47473">
    <property type="entry name" value="EF-hand"/>
    <property type="match status" value="2"/>
</dbReference>
<dbReference type="Pfam" id="PF00569">
    <property type="entry name" value="ZZ"/>
    <property type="match status" value="1"/>
</dbReference>
<dbReference type="FunFam" id="1.20.58.60:FF:000283">
    <property type="entry name" value="Dystrophin"/>
    <property type="match status" value="1"/>
</dbReference>
<protein>
    <recommendedName>
        <fullName evidence="18">Dystrophin</fullName>
    </recommendedName>
</protein>
<comment type="subcellular location">
    <subcellularLocation>
        <location evidence="2">Cell membrane</location>
        <location evidence="2">Sarcolemma</location>
        <topology evidence="2">Peripheral membrane protein</topology>
        <orientation evidence="2">Cytoplasmic side</orientation>
    </subcellularLocation>
    <subcellularLocation>
        <location evidence="1 20">Cytoplasm</location>
        <location evidence="1 20">Cytoskeleton</location>
    </subcellularLocation>
    <subcellularLocation>
        <location evidence="16">Postsynaptic cell membrane</location>
    </subcellularLocation>
</comment>
<organism evidence="27 28">
    <name type="scientific">Panthera pardus</name>
    <name type="common">Leopard</name>
    <name type="synonym">Felis pardus</name>
    <dbReference type="NCBI Taxonomy" id="9691"/>
    <lineage>
        <taxon>Eukaryota</taxon>
        <taxon>Metazoa</taxon>
        <taxon>Chordata</taxon>
        <taxon>Craniata</taxon>
        <taxon>Vertebrata</taxon>
        <taxon>Euteleostomi</taxon>
        <taxon>Mammalia</taxon>
        <taxon>Eutheria</taxon>
        <taxon>Laurasiatheria</taxon>
        <taxon>Carnivora</taxon>
        <taxon>Feliformia</taxon>
        <taxon>Felidae</taxon>
        <taxon>Pantherinae</taxon>
        <taxon>Panthera</taxon>
    </lineage>
</organism>
<dbReference type="InterPro" id="IPR002017">
    <property type="entry name" value="Spectrin_repeat"/>
</dbReference>
<dbReference type="PROSITE" id="PS50021">
    <property type="entry name" value="CH"/>
    <property type="match status" value="2"/>
</dbReference>
<dbReference type="InterPro" id="IPR018159">
    <property type="entry name" value="Spectrin/alpha-actinin"/>
</dbReference>
<dbReference type="FunFam" id="1.20.58.60:FF:000183">
    <property type="entry name" value="dystrophin isoform X2"/>
    <property type="match status" value="1"/>
</dbReference>
<feature type="coiled-coil region" evidence="22">
    <location>
        <begin position="2926"/>
        <end position="2960"/>
    </location>
</feature>
<evidence type="ECO:0000259" key="26">
    <source>
        <dbReference type="PROSITE" id="PS50135"/>
    </source>
</evidence>
<dbReference type="FunFam" id="1.20.58.60:FF:000207">
    <property type="entry name" value="Dystrophin"/>
    <property type="match status" value="1"/>
</dbReference>
<dbReference type="PROSITE" id="PS00020">
    <property type="entry name" value="ACTININ_2"/>
    <property type="match status" value="1"/>
</dbReference>
<dbReference type="GO" id="GO:0090257">
    <property type="term" value="P:regulation of muscle system process"/>
    <property type="evidence" value="ECO:0007669"/>
    <property type="project" value="TreeGrafter"/>
</dbReference>
<dbReference type="InterPro" id="IPR015153">
    <property type="entry name" value="EF-hand_dom_typ1"/>
</dbReference>
<comment type="subunit">
    <text evidence="19">Interacts with SYNM. Interacts with the syntrophins SNTG1 and SNTG2. Interacts with KRT19. Component of the dystrophin-associated glycoprotein complex which is composed of three subcomplexes: a cytoplasmic complex comprised of DMD (or UTRN), DTNA and a number of syntrophins, such as SNTB1, SNTB2, SNTG1 and SNTG2, the transmembrane dystroglycan complex, and the sarcoglycan-sarcospan complex. Interacts with DAG1 (betaDAG1) with DMD; the interaction is inhibited by phosphorylation on the PPXY motif of DAG1. Interacts with SYNM; SNTA1 and SNTB1. Interacts with CMYA5. Directly interacts with ANK2 and ANK3; these interactions do not interfere with betaDAG1-binding and are necessary for proper localization in muscle cells. Identified in a dystroglycan complex that contains at least PRX, DRP2, UTRN, DMD and DAG1. Interacts with DTNB. Interacts with PGM5; the interaction is direct. Interacts with NOS1; localizes NOS1 to sarcolemma in muscle cells.</text>
</comment>
<keyword evidence="3 20" id="KW-1003">Cell membrane</keyword>
<dbReference type="PANTHER" id="PTHR12268:SF25">
    <property type="entry name" value="DYSTROPHIN"/>
    <property type="match status" value="1"/>
</dbReference>
<dbReference type="CDD" id="cd00176">
    <property type="entry name" value="SPEC"/>
    <property type="match status" value="11"/>
</dbReference>
<feature type="coiled-coil region" evidence="22">
    <location>
        <begin position="1189"/>
        <end position="1219"/>
    </location>
</feature>
<dbReference type="PROSITE" id="PS00019">
    <property type="entry name" value="ACTININ_1"/>
    <property type="match status" value="1"/>
</dbReference>
<dbReference type="GO" id="GO:0005856">
    <property type="term" value="C:cytoskeleton"/>
    <property type="evidence" value="ECO:0007669"/>
    <property type="project" value="UniProtKB-SubCell"/>
</dbReference>